<proteinExistence type="predicted"/>
<feature type="non-terminal residue" evidence="1">
    <location>
        <position position="1"/>
    </location>
</feature>
<comment type="caution">
    <text evidence="1">The sequence shown here is derived from an EMBL/GenBank/DDBJ whole genome shotgun (WGS) entry which is preliminary data.</text>
</comment>
<feature type="non-terminal residue" evidence="1">
    <location>
        <position position="70"/>
    </location>
</feature>
<name>A0A392VPJ2_9FABA</name>
<organism evidence="1 2">
    <name type="scientific">Trifolium medium</name>
    <dbReference type="NCBI Taxonomy" id="97028"/>
    <lineage>
        <taxon>Eukaryota</taxon>
        <taxon>Viridiplantae</taxon>
        <taxon>Streptophyta</taxon>
        <taxon>Embryophyta</taxon>
        <taxon>Tracheophyta</taxon>
        <taxon>Spermatophyta</taxon>
        <taxon>Magnoliopsida</taxon>
        <taxon>eudicotyledons</taxon>
        <taxon>Gunneridae</taxon>
        <taxon>Pentapetalae</taxon>
        <taxon>rosids</taxon>
        <taxon>fabids</taxon>
        <taxon>Fabales</taxon>
        <taxon>Fabaceae</taxon>
        <taxon>Papilionoideae</taxon>
        <taxon>50 kb inversion clade</taxon>
        <taxon>NPAAA clade</taxon>
        <taxon>Hologalegina</taxon>
        <taxon>IRL clade</taxon>
        <taxon>Trifolieae</taxon>
        <taxon>Trifolium</taxon>
    </lineage>
</organism>
<evidence type="ECO:0000313" key="2">
    <source>
        <dbReference type="Proteomes" id="UP000265520"/>
    </source>
</evidence>
<protein>
    <submittedName>
        <fullName evidence="1">Uncharacterized protein</fullName>
    </submittedName>
</protein>
<sequence length="70" mass="7931">EKANNAQNRAEALAAAQRAPVNGVKECNENITRWEKEIADWKALIVDRESLIHDEKQKRQEFEDLAAAAN</sequence>
<evidence type="ECO:0000313" key="1">
    <source>
        <dbReference type="EMBL" id="MCI88635.1"/>
    </source>
</evidence>
<dbReference type="EMBL" id="LXQA011198203">
    <property type="protein sequence ID" value="MCI88635.1"/>
    <property type="molecule type" value="Genomic_DNA"/>
</dbReference>
<dbReference type="Proteomes" id="UP000265520">
    <property type="component" value="Unassembled WGS sequence"/>
</dbReference>
<accession>A0A392VPJ2</accession>
<keyword evidence="2" id="KW-1185">Reference proteome</keyword>
<dbReference type="AlphaFoldDB" id="A0A392VPJ2"/>
<reference evidence="1 2" key="1">
    <citation type="journal article" date="2018" name="Front. Plant Sci.">
        <title>Red Clover (Trifolium pratense) and Zigzag Clover (T. medium) - A Picture of Genomic Similarities and Differences.</title>
        <authorList>
            <person name="Dluhosova J."/>
            <person name="Istvanek J."/>
            <person name="Nedelnik J."/>
            <person name="Repkova J."/>
        </authorList>
    </citation>
    <scope>NUCLEOTIDE SEQUENCE [LARGE SCALE GENOMIC DNA]</scope>
    <source>
        <strain evidence="2">cv. 10/8</strain>
        <tissue evidence="1">Leaf</tissue>
    </source>
</reference>